<evidence type="ECO:0000313" key="2">
    <source>
        <dbReference type="Proteomes" id="UP001239111"/>
    </source>
</evidence>
<dbReference type="EMBL" id="CM056741">
    <property type="protein sequence ID" value="KAJ8682125.1"/>
    <property type="molecule type" value="Genomic_DNA"/>
</dbReference>
<proteinExistence type="predicted"/>
<accession>A0ACC2PK13</accession>
<gene>
    <name evidence="1" type="ORF">QAD02_017917</name>
</gene>
<keyword evidence="2" id="KW-1185">Reference proteome</keyword>
<sequence length="160" mass="18197">MNLYLGLISCFSILGKIQEGHAQSFKTDVTDIAVKLQEYIYNDIREYKLDPYTIADQSGYFEGPGLPSKVELKLTNGVSYNTSKLAVASDFFVHPEGNEFVGEGTLFLSDMKLEYDYRAKSREFEDQGILTYSLKNAVIHSTTYYNIITQARVSLKLKKY</sequence>
<feature type="non-terminal residue" evidence="1">
    <location>
        <position position="160"/>
    </location>
</feature>
<organism evidence="1 2">
    <name type="scientific">Eretmocerus hayati</name>
    <dbReference type="NCBI Taxonomy" id="131215"/>
    <lineage>
        <taxon>Eukaryota</taxon>
        <taxon>Metazoa</taxon>
        <taxon>Ecdysozoa</taxon>
        <taxon>Arthropoda</taxon>
        <taxon>Hexapoda</taxon>
        <taxon>Insecta</taxon>
        <taxon>Pterygota</taxon>
        <taxon>Neoptera</taxon>
        <taxon>Endopterygota</taxon>
        <taxon>Hymenoptera</taxon>
        <taxon>Apocrita</taxon>
        <taxon>Proctotrupomorpha</taxon>
        <taxon>Chalcidoidea</taxon>
        <taxon>Aphelinidae</taxon>
        <taxon>Aphelininae</taxon>
        <taxon>Eretmocerus</taxon>
    </lineage>
</organism>
<name>A0ACC2PK13_9HYME</name>
<protein>
    <submittedName>
        <fullName evidence="1">Uncharacterized protein</fullName>
    </submittedName>
</protein>
<comment type="caution">
    <text evidence="1">The sequence shown here is derived from an EMBL/GenBank/DDBJ whole genome shotgun (WGS) entry which is preliminary data.</text>
</comment>
<evidence type="ECO:0000313" key="1">
    <source>
        <dbReference type="EMBL" id="KAJ8682125.1"/>
    </source>
</evidence>
<reference evidence="1" key="1">
    <citation type="submission" date="2023-04" db="EMBL/GenBank/DDBJ databases">
        <title>A chromosome-level genome assembly of the parasitoid wasp Eretmocerus hayati.</title>
        <authorList>
            <person name="Zhong Y."/>
            <person name="Liu S."/>
            <person name="Liu Y."/>
        </authorList>
    </citation>
    <scope>NUCLEOTIDE SEQUENCE</scope>
    <source>
        <strain evidence="1">ZJU_SS_LIU_2023</strain>
    </source>
</reference>
<dbReference type="Proteomes" id="UP001239111">
    <property type="component" value="Chromosome 1"/>
</dbReference>